<dbReference type="EMBL" id="JAAXPG010000035">
    <property type="protein sequence ID" value="NKZ01369.1"/>
    <property type="molecule type" value="Genomic_DNA"/>
</dbReference>
<comment type="caution">
    <text evidence="1">The sequence shown here is derived from an EMBL/GenBank/DDBJ whole genome shotgun (WGS) entry which is preliminary data.</text>
</comment>
<dbReference type="Proteomes" id="UP000553209">
    <property type="component" value="Unassembled WGS sequence"/>
</dbReference>
<gene>
    <name evidence="1" type="ORF">HGB44_27390</name>
</gene>
<evidence type="ECO:0000313" key="2">
    <source>
        <dbReference type="Proteomes" id="UP000553209"/>
    </source>
</evidence>
<dbReference type="AlphaFoldDB" id="A0A7X6MKG8"/>
<evidence type="ECO:0000313" key="1">
    <source>
        <dbReference type="EMBL" id="NKZ01369.1"/>
    </source>
</evidence>
<keyword evidence="2" id="KW-1185">Reference proteome</keyword>
<dbReference type="InterPro" id="IPR036736">
    <property type="entry name" value="ACP-like_sf"/>
</dbReference>
<sequence length="87" mass="9885">MMDKETVHQEVVRFAESIMEPEDVSGKIEFGDLDSFSFVQLVLHVEDKFGIVLLERMLEFNGFSFDELSVFVCSIAAEQDMETVSGE</sequence>
<accession>A0A7X6MKG8</accession>
<proteinExistence type="predicted"/>
<dbReference type="Gene3D" id="1.10.1200.10">
    <property type="entry name" value="ACP-like"/>
    <property type="match status" value="1"/>
</dbReference>
<protein>
    <recommendedName>
        <fullName evidence="3">Acyl carrier protein</fullName>
    </recommendedName>
</protein>
<reference evidence="1 2" key="1">
    <citation type="submission" date="2020-04" db="EMBL/GenBank/DDBJ databases">
        <title>MicrobeNet Type strains.</title>
        <authorList>
            <person name="Nicholson A.C."/>
        </authorList>
    </citation>
    <scope>NUCLEOTIDE SEQUENCE [LARGE SCALE GENOMIC DNA]</scope>
    <source>
        <strain evidence="1 2">ATCC 23612</strain>
    </source>
</reference>
<dbReference type="SUPFAM" id="SSF47336">
    <property type="entry name" value="ACP-like"/>
    <property type="match status" value="1"/>
</dbReference>
<dbReference type="RefSeq" id="WP_061083189.1">
    <property type="nucleotide sequence ID" value="NZ_JAAXPG010000035.1"/>
</dbReference>
<name>A0A7X6MKG8_9ACTN</name>
<organism evidence="1 2">
    <name type="scientific">Nocardiopsis alborubida</name>
    <dbReference type="NCBI Taxonomy" id="146802"/>
    <lineage>
        <taxon>Bacteria</taxon>
        <taxon>Bacillati</taxon>
        <taxon>Actinomycetota</taxon>
        <taxon>Actinomycetes</taxon>
        <taxon>Streptosporangiales</taxon>
        <taxon>Nocardiopsidaceae</taxon>
        <taxon>Nocardiopsis</taxon>
    </lineage>
</organism>
<evidence type="ECO:0008006" key="3">
    <source>
        <dbReference type="Google" id="ProtNLM"/>
    </source>
</evidence>